<dbReference type="InterPro" id="IPR050111">
    <property type="entry name" value="C-type_lectin/snaclec_domain"/>
</dbReference>
<dbReference type="PROSITE" id="PS50041">
    <property type="entry name" value="C_TYPE_LECTIN_2"/>
    <property type="match status" value="1"/>
</dbReference>
<gene>
    <name evidence="2" type="ORF">ANCDUO_14334</name>
</gene>
<accession>A0A0C2D0E1</accession>
<dbReference type="SUPFAM" id="SSF56436">
    <property type="entry name" value="C-type lectin-like"/>
    <property type="match status" value="1"/>
</dbReference>
<dbReference type="Proteomes" id="UP000054047">
    <property type="component" value="Unassembled WGS sequence"/>
</dbReference>
<feature type="domain" description="C-type lectin" evidence="1">
    <location>
        <begin position="8"/>
        <end position="106"/>
    </location>
</feature>
<dbReference type="InterPro" id="IPR016187">
    <property type="entry name" value="CTDL_fold"/>
</dbReference>
<sequence length="106" mass="12375">MFCPPSWMSFQEAELQCNDYGAHLLSIHSRKENDFVHDLIGRKNRKVLYAWIGLTRDYVGANWKWTDGTEVDYLNWAYHQPDNYNDVPGFTPENCAQASVLQAKLY</sequence>
<dbReference type="SMART" id="SM00034">
    <property type="entry name" value="CLECT"/>
    <property type="match status" value="1"/>
</dbReference>
<reference evidence="2 3" key="1">
    <citation type="submission" date="2013-12" db="EMBL/GenBank/DDBJ databases">
        <title>Draft genome of the parsitic nematode Ancylostoma duodenale.</title>
        <authorList>
            <person name="Mitreva M."/>
        </authorList>
    </citation>
    <scope>NUCLEOTIDE SEQUENCE [LARGE SCALE GENOMIC DNA]</scope>
    <source>
        <strain evidence="2 3">Zhejiang</strain>
    </source>
</reference>
<dbReference type="AlphaFoldDB" id="A0A0C2D0E1"/>
<dbReference type="OrthoDB" id="5877732at2759"/>
<name>A0A0C2D0E1_9BILA</name>
<protein>
    <submittedName>
        <fullName evidence="2">Lectin C-type domain protein</fullName>
    </submittedName>
</protein>
<evidence type="ECO:0000313" key="2">
    <source>
        <dbReference type="EMBL" id="KIH55507.1"/>
    </source>
</evidence>
<dbReference type="Gene3D" id="3.10.100.10">
    <property type="entry name" value="Mannose-Binding Protein A, subunit A"/>
    <property type="match status" value="1"/>
</dbReference>
<dbReference type="EMBL" id="KN737238">
    <property type="protein sequence ID" value="KIH55507.1"/>
    <property type="molecule type" value="Genomic_DNA"/>
</dbReference>
<evidence type="ECO:0000259" key="1">
    <source>
        <dbReference type="PROSITE" id="PS50041"/>
    </source>
</evidence>
<dbReference type="Pfam" id="PF00059">
    <property type="entry name" value="Lectin_C"/>
    <property type="match status" value="1"/>
</dbReference>
<dbReference type="InterPro" id="IPR016186">
    <property type="entry name" value="C-type_lectin-like/link_sf"/>
</dbReference>
<dbReference type="InterPro" id="IPR001304">
    <property type="entry name" value="C-type_lectin-like"/>
</dbReference>
<organism evidence="2 3">
    <name type="scientific">Ancylostoma duodenale</name>
    <dbReference type="NCBI Taxonomy" id="51022"/>
    <lineage>
        <taxon>Eukaryota</taxon>
        <taxon>Metazoa</taxon>
        <taxon>Ecdysozoa</taxon>
        <taxon>Nematoda</taxon>
        <taxon>Chromadorea</taxon>
        <taxon>Rhabditida</taxon>
        <taxon>Rhabditina</taxon>
        <taxon>Rhabditomorpha</taxon>
        <taxon>Strongyloidea</taxon>
        <taxon>Ancylostomatidae</taxon>
        <taxon>Ancylostomatinae</taxon>
        <taxon>Ancylostoma</taxon>
    </lineage>
</organism>
<proteinExistence type="predicted"/>
<dbReference type="PANTHER" id="PTHR22803">
    <property type="entry name" value="MANNOSE, PHOSPHOLIPASE, LECTIN RECEPTOR RELATED"/>
    <property type="match status" value="1"/>
</dbReference>
<evidence type="ECO:0000313" key="3">
    <source>
        <dbReference type="Proteomes" id="UP000054047"/>
    </source>
</evidence>
<keyword evidence="3" id="KW-1185">Reference proteome</keyword>